<evidence type="ECO:0000313" key="3">
    <source>
        <dbReference type="EMBL" id="GGG67630.1"/>
    </source>
</evidence>
<comment type="caution">
    <text evidence="3">The sequence shown here is derived from an EMBL/GenBank/DDBJ whole genome shotgun (WGS) entry which is preliminary data.</text>
</comment>
<feature type="region of interest" description="Disordered" evidence="1">
    <location>
        <begin position="311"/>
        <end position="385"/>
    </location>
</feature>
<name>A0A8J3EFZ4_9RHOB</name>
<dbReference type="CDD" id="cd17470">
    <property type="entry name" value="T3SS_Flik_C"/>
    <property type="match status" value="1"/>
</dbReference>
<evidence type="ECO:0000256" key="1">
    <source>
        <dbReference type="SAM" id="MobiDB-lite"/>
    </source>
</evidence>
<feature type="compositionally biased region" description="Low complexity" evidence="1">
    <location>
        <begin position="317"/>
        <end position="328"/>
    </location>
</feature>
<dbReference type="AlphaFoldDB" id="A0A8J3EFZ4"/>
<feature type="region of interest" description="Disordered" evidence="1">
    <location>
        <begin position="1"/>
        <end position="51"/>
    </location>
</feature>
<evidence type="ECO:0000313" key="4">
    <source>
        <dbReference type="Proteomes" id="UP000617145"/>
    </source>
</evidence>
<dbReference type="Pfam" id="PF02120">
    <property type="entry name" value="Flg_hook"/>
    <property type="match status" value="1"/>
</dbReference>
<sequence length="385" mass="38994">MFEKVRDVLGLEDAGKDGAGPRGAVQEGHARPEGEGSGWQRLAEWPDGLAEGTTLREGLERLVADLRQAVAAEPGAEPDTLAKGVLGAAAVLALRTPDAGTKRSAGALTDVRSALPRTNGLSEAGLASRGLFQQGEALQDGAADGPVPDGTGSELFDLRALPVDAEQDGAMPRDPAAMAAEPALPRATAASADPVAALAPAVTVAASVSAAVATPEAAPRAPVPLPDSAQILNQIRAQVSQDGVIRVRLDPGSLGQVEIELSAQDSGAISVSVRAEQASVLGSLRADRDGLVALLREQGHVVDSRSLSFGDLGDRSAGQQTGQNAGQNAGHGMGQNSGQNPGQPWGARPVPQSPGWDVADAGRETPEQLPSRSAMPSGGGVDISV</sequence>
<protein>
    <recommendedName>
        <fullName evidence="2">Flagellar hook-length control protein-like C-terminal domain-containing protein</fullName>
    </recommendedName>
</protein>
<evidence type="ECO:0000259" key="2">
    <source>
        <dbReference type="Pfam" id="PF02120"/>
    </source>
</evidence>
<feature type="domain" description="Flagellar hook-length control protein-like C-terminal" evidence="2">
    <location>
        <begin position="244"/>
        <end position="309"/>
    </location>
</feature>
<accession>A0A8J3EFZ4</accession>
<dbReference type="EMBL" id="BMJV01000002">
    <property type="protein sequence ID" value="GGG67630.1"/>
    <property type="molecule type" value="Genomic_DNA"/>
</dbReference>
<dbReference type="InterPro" id="IPR021136">
    <property type="entry name" value="Flagellar_hook_control-like_C"/>
</dbReference>
<keyword evidence="4" id="KW-1185">Reference proteome</keyword>
<gene>
    <name evidence="3" type="ORF">GCM10011415_13360</name>
</gene>
<reference evidence="3" key="1">
    <citation type="journal article" date="2014" name="Int. J. Syst. Evol. Microbiol.">
        <title>Complete genome sequence of Corynebacterium casei LMG S-19264T (=DSM 44701T), isolated from a smear-ripened cheese.</title>
        <authorList>
            <consortium name="US DOE Joint Genome Institute (JGI-PGF)"/>
            <person name="Walter F."/>
            <person name="Albersmeier A."/>
            <person name="Kalinowski J."/>
            <person name="Ruckert C."/>
        </authorList>
    </citation>
    <scope>NUCLEOTIDE SEQUENCE</scope>
    <source>
        <strain evidence="3">CGMCC 1.15762</strain>
    </source>
</reference>
<organism evidence="3 4">
    <name type="scientific">Salipiger pallidus</name>
    <dbReference type="NCBI Taxonomy" id="1775170"/>
    <lineage>
        <taxon>Bacteria</taxon>
        <taxon>Pseudomonadati</taxon>
        <taxon>Pseudomonadota</taxon>
        <taxon>Alphaproteobacteria</taxon>
        <taxon>Rhodobacterales</taxon>
        <taxon>Roseobacteraceae</taxon>
        <taxon>Salipiger</taxon>
    </lineage>
</organism>
<dbReference type="Proteomes" id="UP000617145">
    <property type="component" value="Unassembled WGS sequence"/>
</dbReference>
<dbReference type="InterPro" id="IPR038610">
    <property type="entry name" value="FliK-like_C_sf"/>
</dbReference>
<proteinExistence type="predicted"/>
<feature type="compositionally biased region" description="Basic and acidic residues" evidence="1">
    <location>
        <begin position="1"/>
        <end position="16"/>
    </location>
</feature>
<dbReference type="Gene3D" id="3.30.750.140">
    <property type="match status" value="1"/>
</dbReference>
<reference evidence="3" key="2">
    <citation type="submission" date="2020-09" db="EMBL/GenBank/DDBJ databases">
        <authorList>
            <person name="Sun Q."/>
            <person name="Zhou Y."/>
        </authorList>
    </citation>
    <scope>NUCLEOTIDE SEQUENCE</scope>
    <source>
        <strain evidence="3">CGMCC 1.15762</strain>
    </source>
</reference>